<dbReference type="AlphaFoldDB" id="A0A165CUB6"/>
<evidence type="ECO:0000313" key="3">
    <source>
        <dbReference type="Proteomes" id="UP000077266"/>
    </source>
</evidence>
<dbReference type="GO" id="GO:0016301">
    <property type="term" value="F:kinase activity"/>
    <property type="evidence" value="ECO:0007669"/>
    <property type="project" value="UniProtKB-KW"/>
</dbReference>
<feature type="domain" description="Aminoglycoside phosphotransferase" evidence="1">
    <location>
        <begin position="70"/>
        <end position="240"/>
    </location>
</feature>
<keyword evidence="3" id="KW-1185">Reference proteome</keyword>
<dbReference type="SUPFAM" id="SSF56112">
    <property type="entry name" value="Protein kinase-like (PK-like)"/>
    <property type="match status" value="1"/>
</dbReference>
<dbReference type="EMBL" id="KV426287">
    <property type="protein sequence ID" value="KZV83136.1"/>
    <property type="molecule type" value="Genomic_DNA"/>
</dbReference>
<accession>A0A165CUB6</accession>
<keyword evidence="2" id="KW-0808">Transferase</keyword>
<sequence length="247" mass="28502">MVHILKRGSEDAGSQPVALPEWGNVRLTGLRERLWDFGLRWALLTRPIRSNVHRLDQRHVLKWIDTPTEALTMDFVAKNTTIPIPRVYETIRHEGRYAVIMELVDASDRTWQHLSRNTKIDIAKQLGGFIAQLRALVPPHPGRVECVDGSPCRDPKLNIALPAGTVEEFHAALGHDLVREAEGFPDWIPLRPAFKRIHGRNYRTMLSHADLNWHNMLIRDGKIVAILDWESAGWYPEYWEYTRLNLC</sequence>
<dbReference type="STRING" id="1314781.A0A165CUB6"/>
<dbReference type="InterPro" id="IPR002575">
    <property type="entry name" value="Aminoglycoside_PTrfase"/>
</dbReference>
<name>A0A165CUB6_EXIGL</name>
<dbReference type="Pfam" id="PF01636">
    <property type="entry name" value="APH"/>
    <property type="match status" value="1"/>
</dbReference>
<dbReference type="InterPro" id="IPR011009">
    <property type="entry name" value="Kinase-like_dom_sf"/>
</dbReference>
<keyword evidence="2" id="KW-0418">Kinase</keyword>
<dbReference type="PANTHER" id="PTHR21310">
    <property type="entry name" value="AMINOGLYCOSIDE PHOSPHOTRANSFERASE-RELATED-RELATED"/>
    <property type="match status" value="1"/>
</dbReference>
<dbReference type="Gene3D" id="3.90.1200.10">
    <property type="match status" value="1"/>
</dbReference>
<dbReference type="OrthoDB" id="8300194at2759"/>
<dbReference type="InterPro" id="IPR051678">
    <property type="entry name" value="AGP_Transferase"/>
</dbReference>
<protein>
    <submittedName>
        <fullName evidence="2">Kinase-like protein</fullName>
    </submittedName>
</protein>
<evidence type="ECO:0000259" key="1">
    <source>
        <dbReference type="Pfam" id="PF01636"/>
    </source>
</evidence>
<proteinExistence type="predicted"/>
<organism evidence="2 3">
    <name type="scientific">Exidia glandulosa HHB12029</name>
    <dbReference type="NCBI Taxonomy" id="1314781"/>
    <lineage>
        <taxon>Eukaryota</taxon>
        <taxon>Fungi</taxon>
        <taxon>Dikarya</taxon>
        <taxon>Basidiomycota</taxon>
        <taxon>Agaricomycotina</taxon>
        <taxon>Agaricomycetes</taxon>
        <taxon>Auriculariales</taxon>
        <taxon>Exidiaceae</taxon>
        <taxon>Exidia</taxon>
    </lineage>
</organism>
<reference evidence="2 3" key="1">
    <citation type="journal article" date="2016" name="Mol. Biol. Evol.">
        <title>Comparative Genomics of Early-Diverging Mushroom-Forming Fungi Provides Insights into the Origins of Lignocellulose Decay Capabilities.</title>
        <authorList>
            <person name="Nagy L.G."/>
            <person name="Riley R."/>
            <person name="Tritt A."/>
            <person name="Adam C."/>
            <person name="Daum C."/>
            <person name="Floudas D."/>
            <person name="Sun H."/>
            <person name="Yadav J.S."/>
            <person name="Pangilinan J."/>
            <person name="Larsson K.H."/>
            <person name="Matsuura K."/>
            <person name="Barry K."/>
            <person name="Labutti K."/>
            <person name="Kuo R."/>
            <person name="Ohm R.A."/>
            <person name="Bhattacharya S.S."/>
            <person name="Shirouzu T."/>
            <person name="Yoshinaga Y."/>
            <person name="Martin F.M."/>
            <person name="Grigoriev I.V."/>
            <person name="Hibbett D.S."/>
        </authorList>
    </citation>
    <scope>NUCLEOTIDE SEQUENCE [LARGE SCALE GENOMIC DNA]</scope>
    <source>
        <strain evidence="2 3">HHB12029</strain>
    </source>
</reference>
<dbReference type="Proteomes" id="UP000077266">
    <property type="component" value="Unassembled WGS sequence"/>
</dbReference>
<evidence type="ECO:0000313" key="2">
    <source>
        <dbReference type="EMBL" id="KZV83136.1"/>
    </source>
</evidence>
<dbReference type="CDD" id="cd05120">
    <property type="entry name" value="APH_ChoK_like"/>
    <property type="match status" value="1"/>
</dbReference>
<dbReference type="InParanoid" id="A0A165CUB6"/>
<gene>
    <name evidence="2" type="ORF">EXIGLDRAFT_325454</name>
</gene>
<dbReference type="PANTHER" id="PTHR21310:SF58">
    <property type="entry name" value="AMINOGLYCOSIDE PHOSPHOTRANSFERASE DOMAIN-CONTAINING PROTEIN"/>
    <property type="match status" value="1"/>
</dbReference>